<keyword evidence="5" id="KW-0998">Cell outer membrane</keyword>
<gene>
    <name evidence="7" type="ORF">WJU22_12085</name>
</gene>
<protein>
    <submittedName>
        <fullName evidence="7">RagB/SusD family nutrient uptake outer membrane protein</fullName>
    </submittedName>
</protein>
<dbReference type="InterPro" id="IPR012944">
    <property type="entry name" value="SusD_RagB_dom"/>
</dbReference>
<evidence type="ECO:0000256" key="4">
    <source>
        <dbReference type="ARBA" id="ARBA00023136"/>
    </source>
</evidence>
<name>A0ABZ2ZB12_9BACT</name>
<dbReference type="SUPFAM" id="SSF48452">
    <property type="entry name" value="TPR-like"/>
    <property type="match status" value="1"/>
</dbReference>
<organism evidence="7 8">
    <name type="scientific">Chitinophaga caseinilytica</name>
    <dbReference type="NCBI Taxonomy" id="2267521"/>
    <lineage>
        <taxon>Bacteria</taxon>
        <taxon>Pseudomonadati</taxon>
        <taxon>Bacteroidota</taxon>
        <taxon>Chitinophagia</taxon>
        <taxon>Chitinophagales</taxon>
        <taxon>Chitinophagaceae</taxon>
        <taxon>Chitinophaga</taxon>
    </lineage>
</organism>
<accession>A0ABZ2ZB12</accession>
<dbReference type="InterPro" id="IPR011990">
    <property type="entry name" value="TPR-like_helical_dom_sf"/>
</dbReference>
<keyword evidence="3" id="KW-0732">Signal</keyword>
<evidence type="ECO:0000313" key="7">
    <source>
        <dbReference type="EMBL" id="WZN48908.1"/>
    </source>
</evidence>
<dbReference type="Pfam" id="PF07980">
    <property type="entry name" value="SusD_RagB"/>
    <property type="match status" value="1"/>
</dbReference>
<evidence type="ECO:0000256" key="1">
    <source>
        <dbReference type="ARBA" id="ARBA00004442"/>
    </source>
</evidence>
<dbReference type="PROSITE" id="PS51257">
    <property type="entry name" value="PROKAR_LIPOPROTEIN"/>
    <property type="match status" value="1"/>
</dbReference>
<comment type="subcellular location">
    <subcellularLocation>
        <location evidence="1">Cell outer membrane</location>
    </subcellularLocation>
</comment>
<dbReference type="RefSeq" id="WP_341843485.1">
    <property type="nucleotide sequence ID" value="NZ_CP149792.1"/>
</dbReference>
<comment type="similarity">
    <text evidence="2">Belongs to the SusD family.</text>
</comment>
<evidence type="ECO:0000256" key="3">
    <source>
        <dbReference type="ARBA" id="ARBA00022729"/>
    </source>
</evidence>
<keyword evidence="8" id="KW-1185">Reference proteome</keyword>
<dbReference type="EMBL" id="CP150096">
    <property type="protein sequence ID" value="WZN48908.1"/>
    <property type="molecule type" value="Genomic_DNA"/>
</dbReference>
<evidence type="ECO:0000256" key="2">
    <source>
        <dbReference type="ARBA" id="ARBA00006275"/>
    </source>
</evidence>
<dbReference type="CDD" id="cd08977">
    <property type="entry name" value="SusD"/>
    <property type="match status" value="1"/>
</dbReference>
<reference evidence="7 8" key="1">
    <citation type="submission" date="2024-03" db="EMBL/GenBank/DDBJ databases">
        <title>Chitinophaga caseinilytica sp. nov., a casein hydrolysing bacterium isolated from forest soil.</title>
        <authorList>
            <person name="Lee D.S."/>
            <person name="Han D.M."/>
            <person name="Baek J.H."/>
            <person name="Choi D.G."/>
            <person name="Jeon J.H."/>
            <person name="Jeon C.O."/>
        </authorList>
    </citation>
    <scope>NUCLEOTIDE SEQUENCE [LARGE SCALE GENOMIC DNA]</scope>
    <source>
        <strain evidence="7 8">KACC 19118</strain>
    </source>
</reference>
<dbReference type="Gene3D" id="1.25.40.390">
    <property type="match status" value="1"/>
</dbReference>
<feature type="domain" description="RagB/SusD" evidence="6">
    <location>
        <begin position="317"/>
        <end position="404"/>
    </location>
</feature>
<proteinExistence type="inferred from homology"/>
<sequence>MKKHLIILLGSLIGLAACQKGEIPNLNSPIVDDAIRNGTKVKLDNLMVGLESGTRNSLATYYDAIGLIGREIYRMSASEPRYTKELMGDGTLDNNTFYITNPWAARYRVVRQGNIIQDVVANATYLSDAQKKGYTGYTKTIMAYQLLMNLNMTYTNGIRTDVKDPNNIGPIKGYPESLADIAALLDQGKADLTGAEIAFPVTIGTNINAASLLKFNRAIAARVAIYRQQWAAALTALNESFFDLNGPFDNGYYHSFSNKSGDQLNPLFLPQNTTSGEFRVATPYYAADIKPGDDRIGKATLRTEPATQLGLVGNRDVWIHKGNEAPVYIIRNEELILIYAEAKIQLSQIPDAIVALNVIRDEHNLTPYAGGITQAALITELLYNRRYSLFGEGHRWIDMRRYNKLGELPNPRPNDKVWDKFPVPLTEGN</sequence>
<keyword evidence="4" id="KW-0472">Membrane</keyword>
<dbReference type="Proteomes" id="UP001449657">
    <property type="component" value="Chromosome"/>
</dbReference>
<evidence type="ECO:0000313" key="8">
    <source>
        <dbReference type="Proteomes" id="UP001449657"/>
    </source>
</evidence>
<evidence type="ECO:0000259" key="6">
    <source>
        <dbReference type="Pfam" id="PF07980"/>
    </source>
</evidence>
<evidence type="ECO:0000256" key="5">
    <source>
        <dbReference type="ARBA" id="ARBA00023237"/>
    </source>
</evidence>